<dbReference type="EMBL" id="JACHGO010000003">
    <property type="protein sequence ID" value="MBB5143047.1"/>
    <property type="molecule type" value="Genomic_DNA"/>
</dbReference>
<evidence type="ECO:0000313" key="1">
    <source>
        <dbReference type="EMBL" id="MBB5143047.1"/>
    </source>
</evidence>
<protein>
    <submittedName>
        <fullName evidence="1">Uncharacterized protein</fullName>
    </submittedName>
</protein>
<evidence type="ECO:0000313" key="2">
    <source>
        <dbReference type="Proteomes" id="UP000539075"/>
    </source>
</evidence>
<comment type="caution">
    <text evidence="1">The sequence shown here is derived from an EMBL/GenBank/DDBJ whole genome shotgun (WGS) entry which is preliminary data.</text>
</comment>
<proteinExistence type="predicted"/>
<organism evidence="1 2">
    <name type="scientific">Desulfovibrio intestinalis</name>
    <dbReference type="NCBI Taxonomy" id="58621"/>
    <lineage>
        <taxon>Bacteria</taxon>
        <taxon>Pseudomonadati</taxon>
        <taxon>Thermodesulfobacteriota</taxon>
        <taxon>Desulfovibrionia</taxon>
        <taxon>Desulfovibrionales</taxon>
        <taxon>Desulfovibrionaceae</taxon>
        <taxon>Desulfovibrio</taxon>
    </lineage>
</organism>
<sequence length="69" mass="7584">MTRPANLPHHLSHCPTLWGRDSGTVINRITPQALAGLKQAMFSLRSNGLLCEASKHIAASRQKERAYAC</sequence>
<name>A0A7W8BZX1_9BACT</name>
<dbReference type="Proteomes" id="UP000539075">
    <property type="component" value="Unassembled WGS sequence"/>
</dbReference>
<reference evidence="1 2" key="1">
    <citation type="submission" date="2020-08" db="EMBL/GenBank/DDBJ databases">
        <title>Genomic Encyclopedia of Type Strains, Phase IV (KMG-IV): sequencing the most valuable type-strain genomes for metagenomic binning, comparative biology and taxonomic classification.</title>
        <authorList>
            <person name="Goeker M."/>
        </authorList>
    </citation>
    <scope>NUCLEOTIDE SEQUENCE [LARGE SCALE GENOMIC DNA]</scope>
    <source>
        <strain evidence="1 2">DSM 11275</strain>
    </source>
</reference>
<gene>
    <name evidence="1" type="ORF">HNQ38_001135</name>
</gene>
<keyword evidence="2" id="KW-1185">Reference proteome</keyword>
<accession>A0A7W8BZX1</accession>
<dbReference type="AlphaFoldDB" id="A0A7W8BZX1"/>